<evidence type="ECO:0000313" key="1">
    <source>
        <dbReference type="EMBL" id="EGF92238.1"/>
    </source>
</evidence>
<dbReference type="STRING" id="715226.ABI_06720"/>
<dbReference type="eggNOG" id="COG0053">
    <property type="taxonomic scope" value="Bacteria"/>
</dbReference>
<proteinExistence type="predicted"/>
<dbReference type="EMBL" id="GL883077">
    <property type="protein sequence ID" value="EGF92238.1"/>
    <property type="molecule type" value="Genomic_DNA"/>
</dbReference>
<protein>
    <submittedName>
        <fullName evidence="1">Cation efflux family protein</fullName>
    </submittedName>
</protein>
<keyword evidence="2" id="KW-1185">Reference proteome</keyword>
<dbReference type="RefSeq" id="WP_006271413.1">
    <property type="nucleotide sequence ID" value="NZ_GL883077.1"/>
</dbReference>
<dbReference type="OrthoDB" id="9806522at2"/>
<name>F4QL15_9CAUL</name>
<dbReference type="HOGENOM" id="CLU_2217577_0_0_5"/>
<dbReference type="Proteomes" id="UP000006512">
    <property type="component" value="Unassembled WGS sequence"/>
</dbReference>
<dbReference type="AlphaFoldDB" id="F4QL15"/>
<gene>
    <name evidence="1" type="ORF">ABI_06720</name>
</gene>
<accession>F4QL15</accession>
<evidence type="ECO:0000313" key="2">
    <source>
        <dbReference type="Proteomes" id="UP000006512"/>
    </source>
</evidence>
<organism evidence="1 2">
    <name type="scientific">Asticcacaulis biprosthecium C19</name>
    <dbReference type="NCBI Taxonomy" id="715226"/>
    <lineage>
        <taxon>Bacteria</taxon>
        <taxon>Pseudomonadati</taxon>
        <taxon>Pseudomonadota</taxon>
        <taxon>Alphaproteobacteria</taxon>
        <taxon>Caulobacterales</taxon>
        <taxon>Caulobacteraceae</taxon>
        <taxon>Asticcacaulis</taxon>
    </lineage>
</organism>
<reference evidence="2" key="1">
    <citation type="submission" date="2011-03" db="EMBL/GenBank/DDBJ databases">
        <title>Draft genome sequence of Brevundimonas diminuta.</title>
        <authorList>
            <person name="Brown P.J.B."/>
            <person name="Buechlein A."/>
            <person name="Hemmerich C."/>
            <person name="Brun Y.V."/>
        </authorList>
    </citation>
    <scope>NUCLEOTIDE SEQUENCE [LARGE SCALE GENOMIC DNA]</scope>
    <source>
        <strain evidence="2">C19</strain>
    </source>
</reference>
<sequence>MAMMSKAESMPDQKIRLAGALPVDLACLRVGLKGFALSLPGCMAIPTSRVHSAVLMLEAAHMLLRAAQKRMLEALPNADIIIHPDPRGANTPQGGVFALGPVKGHA</sequence>